<organism evidence="2 3">
    <name type="scientific">Flavobacterium crocinum</name>
    <dbReference type="NCBI Taxonomy" id="2183896"/>
    <lineage>
        <taxon>Bacteria</taxon>
        <taxon>Pseudomonadati</taxon>
        <taxon>Bacteroidota</taxon>
        <taxon>Flavobacteriia</taxon>
        <taxon>Flavobacteriales</taxon>
        <taxon>Flavobacteriaceae</taxon>
        <taxon>Flavobacterium</taxon>
    </lineage>
</organism>
<protein>
    <submittedName>
        <fullName evidence="2">Glycosyl transferase family 1</fullName>
    </submittedName>
</protein>
<evidence type="ECO:0000313" key="3">
    <source>
        <dbReference type="Proteomes" id="UP000245250"/>
    </source>
</evidence>
<dbReference type="EMBL" id="CP029255">
    <property type="protein sequence ID" value="AWK04980.1"/>
    <property type="molecule type" value="Genomic_DNA"/>
</dbReference>
<proteinExistence type="predicted"/>
<dbReference type="SUPFAM" id="SSF53756">
    <property type="entry name" value="UDP-Glycosyltransferase/glycogen phosphorylase"/>
    <property type="match status" value="1"/>
</dbReference>
<dbReference type="GO" id="GO:0016740">
    <property type="term" value="F:transferase activity"/>
    <property type="evidence" value="ECO:0007669"/>
    <property type="project" value="UniProtKB-KW"/>
</dbReference>
<name>A0A2S1YLM2_9FLAO</name>
<keyword evidence="2" id="KW-0808">Transferase</keyword>
<dbReference type="OrthoDB" id="6638088at2"/>
<dbReference type="KEGG" id="fcr:HYN56_12380"/>
<dbReference type="Gene3D" id="3.40.50.2000">
    <property type="entry name" value="Glycogen Phosphorylase B"/>
    <property type="match status" value="1"/>
</dbReference>
<dbReference type="Pfam" id="PF13524">
    <property type="entry name" value="Glyco_trans_1_2"/>
    <property type="match status" value="1"/>
</dbReference>
<evidence type="ECO:0000259" key="1">
    <source>
        <dbReference type="Pfam" id="PF13524"/>
    </source>
</evidence>
<reference evidence="2 3" key="1">
    <citation type="submission" date="2018-05" db="EMBL/GenBank/DDBJ databases">
        <title>Genome sequencing of Flavobacterium sp. HYN0056.</title>
        <authorList>
            <person name="Yi H."/>
            <person name="Baek C."/>
        </authorList>
    </citation>
    <scope>NUCLEOTIDE SEQUENCE [LARGE SCALE GENOMIC DNA]</scope>
    <source>
        <strain evidence="2 3">HYN0056</strain>
    </source>
</reference>
<accession>A0A2S1YLM2</accession>
<evidence type="ECO:0000313" key="2">
    <source>
        <dbReference type="EMBL" id="AWK04980.1"/>
    </source>
</evidence>
<dbReference type="AlphaFoldDB" id="A0A2S1YLM2"/>
<gene>
    <name evidence="2" type="ORF">HYN56_12380</name>
</gene>
<dbReference type="InterPro" id="IPR055259">
    <property type="entry name" value="YkvP/CgeB_Glyco_trans-like"/>
</dbReference>
<keyword evidence="3" id="KW-1185">Reference proteome</keyword>
<feature type="domain" description="Spore protein YkvP/CgeB glycosyl transferase-like" evidence="1">
    <location>
        <begin position="248"/>
        <end position="372"/>
    </location>
</feature>
<sequence length="378" mass="44228">MKILLVGEYSHLHNSLKDGLLALGHDVFIIGQNDGFKNFPVDYPIQKKWDSGFLKKIKVAVYKLTGFDISSYLTYRQYLKFEEKCSGFDVVQLINENSFYCLPYFEKKIISSLLKNNQKLFLLSCGFDYLNVKYCFENPFFKSVIQLYLNNKIDEKSFANVLKFRRKSFLKLHQFIYKNCNGIIASDLDYHLPLQANNKYLGLIPNPINIDKLQFEPINIEDKIIIFHGINNDNYLKKGNDYFEKALEIIHEKYAEKVEIITVRSVPYSEYINLYNRSHILLDQIYGYDQGYNALESMAKGKVVFTNAENEFMSHYNLSQKICINAIPDVDYLVNELSFLIENPTAIVAIGKSARAFIEREHHYIKIAQQYMEKWNNN</sequence>
<dbReference type="Proteomes" id="UP000245250">
    <property type="component" value="Chromosome"/>
</dbReference>